<feature type="region of interest" description="Disordered" evidence="5">
    <location>
        <begin position="434"/>
        <end position="510"/>
    </location>
</feature>
<dbReference type="Gramene" id="TraesLAC3B03G01539130.1">
    <property type="protein sequence ID" value="TraesLAC3B03G01539130.1"/>
    <property type="gene ID" value="TraesLAC3B03G01539130"/>
</dbReference>
<dbReference type="Gramene" id="TraesCS3B03G0392000.1">
    <property type="protein sequence ID" value="TraesCS3B03G0392000.1.CDS"/>
    <property type="gene ID" value="TraesCS3B03G0392000"/>
</dbReference>
<dbReference type="ExpressionAtlas" id="A0A077RR65">
    <property type="expression patterns" value="baseline"/>
</dbReference>
<feature type="compositionally biased region" description="Basic and acidic residues" evidence="5">
    <location>
        <begin position="387"/>
        <end position="412"/>
    </location>
</feature>
<dbReference type="Proteomes" id="UP000019116">
    <property type="component" value="Chromosome 3B"/>
</dbReference>
<dbReference type="Gene3D" id="1.20.920.10">
    <property type="entry name" value="Bromodomain-like"/>
    <property type="match status" value="1"/>
</dbReference>
<evidence type="ECO:0000256" key="5">
    <source>
        <dbReference type="SAM" id="MobiDB-lite"/>
    </source>
</evidence>
<dbReference type="EMBL" id="HG670306">
    <property type="protein sequence ID" value="CDM82201.1"/>
    <property type="molecule type" value="Genomic_DNA"/>
</dbReference>
<dbReference type="GO" id="GO:0003682">
    <property type="term" value="F:chromatin binding"/>
    <property type="evidence" value="ECO:0000318"/>
    <property type="project" value="GO_Central"/>
</dbReference>
<dbReference type="Gramene" id="TraesJUL3B03G01610360.3">
    <property type="protein sequence ID" value="TraesJUL3B03G01610360.3"/>
    <property type="gene ID" value="TraesJUL3B03G01610360"/>
</dbReference>
<dbReference type="Gramene" id="TraesROB_scaffold_005601_01G000400.1">
    <property type="protein sequence ID" value="TraesROB_scaffold_005601_01G000400.1"/>
    <property type="gene ID" value="TraesROB_scaffold_005601_01G000400"/>
</dbReference>
<dbReference type="GO" id="GO:0042393">
    <property type="term" value="F:histone binding"/>
    <property type="evidence" value="ECO:0000318"/>
    <property type="project" value="GO_Central"/>
</dbReference>
<feature type="compositionally biased region" description="Basic and acidic residues" evidence="5">
    <location>
        <begin position="252"/>
        <end position="271"/>
    </location>
</feature>
<name>A0A077RR65_WHEAT</name>
<keyword evidence="2 4" id="KW-0103">Bromodomain</keyword>
<dbReference type="PROSITE" id="PS51525">
    <property type="entry name" value="NET"/>
    <property type="match status" value="1"/>
</dbReference>
<dbReference type="SMART" id="SM00297">
    <property type="entry name" value="BROMO"/>
    <property type="match status" value="1"/>
</dbReference>
<dbReference type="Gramene" id="TraesSYM3B03G01619840.1">
    <property type="protein sequence ID" value="TraesSYM3B03G01619840.1"/>
    <property type="gene ID" value="TraesSYM3B03G01619840"/>
</dbReference>
<dbReference type="EnsemblPlants" id="TraesCS3B02G164100.1">
    <property type="protein sequence ID" value="TraesCS3B02G164100.1"/>
    <property type="gene ID" value="TraesCS3B02G164100"/>
</dbReference>
<dbReference type="InterPro" id="IPR027353">
    <property type="entry name" value="NET_dom"/>
</dbReference>
<dbReference type="InterPro" id="IPR001487">
    <property type="entry name" value="Bromodomain"/>
</dbReference>
<dbReference type="Gramene" id="TraesJUL3B03G01610360.1">
    <property type="protein sequence ID" value="TraesJUL3B03G01610360.1"/>
    <property type="gene ID" value="TraesJUL3B03G01610360"/>
</dbReference>
<dbReference type="Gramene" id="TraesPARA_EIv1.0_1009020.1">
    <property type="protein sequence ID" value="TraesPARA_EIv1.0_1009020.1.CDS"/>
    <property type="gene ID" value="TraesPARA_EIv1.0_1009020"/>
</dbReference>
<protein>
    <recommendedName>
        <fullName evidence="11">Transcription factor GTE4</fullName>
    </recommendedName>
</protein>
<evidence type="ECO:0000256" key="2">
    <source>
        <dbReference type="ARBA" id="ARBA00023117"/>
    </source>
</evidence>
<feature type="domain" description="Bromo" evidence="6">
    <location>
        <begin position="138"/>
        <end position="210"/>
    </location>
</feature>
<dbReference type="GO" id="GO:0000785">
    <property type="term" value="C:chromatin"/>
    <property type="evidence" value="ECO:0000318"/>
    <property type="project" value="GO_Central"/>
</dbReference>
<dbReference type="Gramene" id="TraesLAC3B03G01539130.2">
    <property type="protein sequence ID" value="TraesLAC3B03G01539130.2"/>
    <property type="gene ID" value="TraesLAC3B03G01539130"/>
</dbReference>
<sequence>MTSGPPSPSGKAYSRKSHGPGPKSSKARSFDAHNGPLIPTVTFSLPSTPATRRELRRRLSAELAQVRAAYKRISSLPAPAPSSALSATDPSTPLPPHPSVSKHKSKKGPPNPSGSAEARRKLYAPVFRSCAVVLARLMKHKHGWVFNVPVDASALGLHDYHTIITKPMDLGTVKSRLAAGHYKSPREFATEVRLTFQNAMKYNPKGQDVYFMAEQLLNMFEEKWPEIEAEMAQLSPQPHTPSSAPPKKQKQREREREREMDNARVLERSDSTAHAAALEAPPKPHTGTARPPVLKKPKARDPNKREMTFWEKQRLSNDLQDLPAEKLDNVVQIIKKRNSSLNQHDDEIEVDIDSFDVETLWELDRFVTNYKKSITKNKRKAELSVVRQDESDHEPDLEKIEHARHDEGEQDQMRTVHNTIPEPEAVDVVDVVDVEPPMVEAEPHKEIAADDNGRYMGSSSPAHLEDQKGDNVGRSSSSGSSSSESGSSSSDTDSDSSSADGSDAAQSPKS</sequence>
<dbReference type="InterPro" id="IPR038336">
    <property type="entry name" value="NET_sf"/>
</dbReference>
<reference evidence="9" key="3">
    <citation type="submission" date="2018-10" db="UniProtKB">
        <authorList>
            <consortium name="EnsemblPlants"/>
        </authorList>
    </citation>
    <scope>IDENTIFICATION</scope>
</reference>
<gene>
    <name evidence="9" type="primary">LOC123069218</name>
    <name evidence="8" type="ORF">TRAES_3BF020300080CFD_c1</name>
</gene>
<dbReference type="InterPro" id="IPR037377">
    <property type="entry name" value="GTE_bromo"/>
</dbReference>
<accession>A0A077RR65</accession>
<dbReference type="Gramene" id="TraesMAC3B03G01597180.1">
    <property type="protein sequence ID" value="TraesMAC3B03G01597180.1"/>
    <property type="gene ID" value="TraesMAC3B03G01597180"/>
</dbReference>
<dbReference type="PANTHER" id="PTHR45926">
    <property type="entry name" value="OSJNBA0053K19.4 PROTEIN"/>
    <property type="match status" value="1"/>
</dbReference>
<evidence type="ECO:0000256" key="1">
    <source>
        <dbReference type="ARBA" id="ARBA00023015"/>
    </source>
</evidence>
<dbReference type="RefSeq" id="XP_044347940.1">
    <property type="nucleotide sequence ID" value="XM_044492005.1"/>
</dbReference>
<dbReference type="Gramene" id="TraesARI3B03G01621340.2">
    <property type="protein sequence ID" value="TraesARI3B03G01621340.2"/>
    <property type="gene ID" value="TraesARI3B03G01621340"/>
</dbReference>
<feature type="compositionally biased region" description="Low complexity" evidence="5">
    <location>
        <begin position="475"/>
        <end position="510"/>
    </location>
</feature>
<dbReference type="InterPro" id="IPR036427">
    <property type="entry name" value="Bromodomain-like_sf"/>
</dbReference>
<feature type="region of interest" description="Disordered" evidence="5">
    <location>
        <begin position="1"/>
        <end position="56"/>
    </location>
</feature>
<dbReference type="GO" id="GO:0004674">
    <property type="term" value="F:protein serine/threonine kinase activity"/>
    <property type="evidence" value="ECO:0000318"/>
    <property type="project" value="GO_Central"/>
</dbReference>
<dbReference type="Gramene" id="TraesNOR3B03G01617710.2">
    <property type="protein sequence ID" value="TraesNOR3B03G01617710.2"/>
    <property type="gene ID" value="TraesNOR3B03G01617710"/>
</dbReference>
<dbReference type="Pfam" id="PF17035">
    <property type="entry name" value="BET"/>
    <property type="match status" value="1"/>
</dbReference>
<dbReference type="SUPFAM" id="SSF47370">
    <property type="entry name" value="Bromodomain"/>
    <property type="match status" value="1"/>
</dbReference>
<dbReference type="CDD" id="cd05506">
    <property type="entry name" value="Bromo_plant1"/>
    <property type="match status" value="1"/>
</dbReference>
<dbReference type="Gramene" id="TraesARI3B03G01621340.3">
    <property type="protein sequence ID" value="TraesARI3B03G01621340.3"/>
    <property type="gene ID" value="TraesARI3B03G01621340"/>
</dbReference>
<evidence type="ECO:0000259" key="7">
    <source>
        <dbReference type="PROSITE" id="PS51525"/>
    </source>
</evidence>
<dbReference type="SMR" id="A0A077RR65"/>
<evidence type="ECO:0000256" key="3">
    <source>
        <dbReference type="ARBA" id="ARBA00023163"/>
    </source>
</evidence>
<dbReference type="PROSITE" id="PS50014">
    <property type="entry name" value="BROMODOMAIN_2"/>
    <property type="match status" value="1"/>
</dbReference>
<evidence type="ECO:0000313" key="10">
    <source>
        <dbReference type="Proteomes" id="UP000019116"/>
    </source>
</evidence>
<dbReference type="Gramene" id="TraesCLE_scaffold_045873_01G000300.1">
    <property type="protein sequence ID" value="TraesCLE_scaffold_045873_01G000300.1"/>
    <property type="gene ID" value="TraesCLE_scaffold_045873_01G000300"/>
</dbReference>
<dbReference type="GeneID" id="123069218"/>
<dbReference type="OMA" id="RNIMATE"/>
<feature type="compositionally biased region" description="Basic and acidic residues" evidence="5">
    <location>
        <begin position="441"/>
        <end position="453"/>
    </location>
</feature>
<dbReference type="AlphaFoldDB" id="A0A077RR65"/>
<dbReference type="Gramene" id="TraesLDM3B03G01597700.1">
    <property type="protein sequence ID" value="TraesLDM3B03G01597700.1"/>
    <property type="gene ID" value="TraesLDM3B03G01597700"/>
</dbReference>
<keyword evidence="1" id="KW-0805">Transcription regulation</keyword>
<dbReference type="STRING" id="4565.A0A077RR65"/>
<dbReference type="eggNOG" id="KOG1474">
    <property type="taxonomic scope" value="Eukaryota"/>
</dbReference>
<dbReference type="GO" id="GO:0006338">
    <property type="term" value="P:chromatin remodeling"/>
    <property type="evidence" value="ECO:0000318"/>
    <property type="project" value="GO_Central"/>
</dbReference>
<dbReference type="Gramene" id="TraesJAG3B03G01606290.1">
    <property type="protein sequence ID" value="TraesJAG3B03G01606290.1"/>
    <property type="gene ID" value="TraesJAG3B03G01606290"/>
</dbReference>
<feature type="region of interest" description="Disordered" evidence="5">
    <location>
        <begin position="384"/>
        <end position="412"/>
    </location>
</feature>
<dbReference type="Gramene" id="TraesLAC3B03G01539130.3">
    <property type="protein sequence ID" value="TraesLAC3B03G01539130.3"/>
    <property type="gene ID" value="TraesLAC3B03G01539130"/>
</dbReference>
<dbReference type="Gramene" id="TraesSTA3B03G01588810.1">
    <property type="protein sequence ID" value="TraesSTA3B03G01588810.1"/>
    <property type="gene ID" value="TraesSTA3B03G01588810"/>
</dbReference>
<keyword evidence="3" id="KW-0804">Transcription</keyword>
<dbReference type="Gramene" id="TraesARI3B03G01621340.1">
    <property type="protein sequence ID" value="TraesARI3B03G01621340.1"/>
    <property type="gene ID" value="TraesARI3B03G01621340"/>
</dbReference>
<dbReference type="PaxDb" id="4565-Traes_3B_02DB1FFC1.2"/>
<dbReference type="Gramene" id="TraesMAC3B03G01597180.2">
    <property type="protein sequence ID" value="TraesMAC3B03G01597180.2"/>
    <property type="gene ID" value="TraesMAC3B03G01597180"/>
</dbReference>
<dbReference type="HOGENOM" id="CLU_009580_4_0_1"/>
<feature type="compositionally biased region" description="Low complexity" evidence="5">
    <location>
        <begin position="77"/>
        <end position="91"/>
    </location>
</feature>
<dbReference type="Gramene" id="TraesLDM3B03G01597700.2">
    <property type="protein sequence ID" value="TraesLDM3B03G01597700.2"/>
    <property type="gene ID" value="TraesLDM3B03G01597700"/>
</dbReference>
<dbReference type="Gramene" id="TraesCAD_scaffold_036739_01G000200.1">
    <property type="protein sequence ID" value="TraesCAD_scaffold_036739_01G000200.1"/>
    <property type="gene ID" value="TraesCAD_scaffold_036739_01G000200"/>
</dbReference>
<evidence type="ECO:0000259" key="6">
    <source>
        <dbReference type="PROSITE" id="PS50014"/>
    </source>
</evidence>
<dbReference type="Gramene" id="TraesJUL3B03G01610360.2">
    <property type="protein sequence ID" value="TraesJUL3B03G01610360.2"/>
    <property type="gene ID" value="TraesJUL3B03G01610360"/>
</dbReference>
<dbReference type="Gene3D" id="1.20.1270.220">
    <property type="match status" value="1"/>
</dbReference>
<dbReference type="GO" id="GO:0005634">
    <property type="term" value="C:nucleus"/>
    <property type="evidence" value="ECO:0000318"/>
    <property type="project" value="GO_Central"/>
</dbReference>
<dbReference type="Gramene" id="TraesSTA3B03G01588810.3">
    <property type="protein sequence ID" value="TraesSTA3B03G01588810.3"/>
    <property type="gene ID" value="TraesSTA3B03G01588810"/>
</dbReference>
<dbReference type="Gramene" id="TraesSTA3B03G01588810.2">
    <property type="protein sequence ID" value="TraesSTA3B03G01588810.2"/>
    <property type="gene ID" value="TraesSTA3B03G01588810"/>
</dbReference>
<dbReference type="Gramene" id="TraesWEE_scaffold_085038_01G000200.1">
    <property type="protein sequence ID" value="TraesWEE_scaffold_085038_01G000200.1"/>
    <property type="gene ID" value="TraesWEE_scaffold_085038_01G000200"/>
</dbReference>
<evidence type="ECO:0008006" key="11">
    <source>
        <dbReference type="Google" id="ProtNLM"/>
    </source>
</evidence>
<evidence type="ECO:0000256" key="4">
    <source>
        <dbReference type="PROSITE-ProRule" id="PRU00035"/>
    </source>
</evidence>
<dbReference type="Gramene" id="TraesPARA_EIv1.0_1009020.2">
    <property type="protein sequence ID" value="TraesPARA_EIv1.0_1009020.2.CDS"/>
    <property type="gene ID" value="TraesPARA_EIv1.0_1009020"/>
</dbReference>
<dbReference type="Pfam" id="PF00439">
    <property type="entry name" value="Bromodomain"/>
    <property type="match status" value="1"/>
</dbReference>
<feature type="domain" description="NET" evidence="7">
    <location>
        <begin position="297"/>
        <end position="378"/>
    </location>
</feature>
<dbReference type="GO" id="GO:0006357">
    <property type="term" value="P:regulation of transcription by RNA polymerase II"/>
    <property type="evidence" value="ECO:0000318"/>
    <property type="project" value="GO_Central"/>
</dbReference>
<reference evidence="8" key="1">
    <citation type="journal article" date="2014" name="Science">
        <title>Structural and functional partitioning of bread wheat chromosome 3B.</title>
        <authorList>
            <person name="Choulet F."/>
            <person name="Alberti A."/>
            <person name="Theil S."/>
            <person name="Glover N."/>
            <person name="Barbe V."/>
            <person name="Daron J."/>
            <person name="Pingault L."/>
            <person name="Sourdille P."/>
            <person name="Couloux A."/>
            <person name="Paux E."/>
            <person name="Leroy P."/>
            <person name="Mangenot S."/>
            <person name="Guilhot N."/>
            <person name="Le Gouis J."/>
            <person name="Balfourier F."/>
            <person name="Alaux M."/>
            <person name="Jamilloux V."/>
            <person name="Poulain J."/>
            <person name="Durand C."/>
            <person name="Bellec A."/>
            <person name="Gaspin C."/>
            <person name="Safar J."/>
            <person name="Dolezel J."/>
            <person name="Rogers J."/>
            <person name="Vandepoele K."/>
            <person name="Aury J.M."/>
            <person name="Mayer K."/>
            <person name="Berges H."/>
            <person name="Quesneville H."/>
            <person name="Wincker P."/>
            <person name="Feuillet C."/>
        </authorList>
    </citation>
    <scope>NUCLEOTIDE SEQUENCE</scope>
</reference>
<organism evidence="8">
    <name type="scientific">Triticum aestivum</name>
    <name type="common">Wheat</name>
    <dbReference type="NCBI Taxonomy" id="4565"/>
    <lineage>
        <taxon>Eukaryota</taxon>
        <taxon>Viridiplantae</taxon>
        <taxon>Streptophyta</taxon>
        <taxon>Embryophyta</taxon>
        <taxon>Tracheophyta</taxon>
        <taxon>Spermatophyta</taxon>
        <taxon>Magnoliopsida</taxon>
        <taxon>Liliopsida</taxon>
        <taxon>Poales</taxon>
        <taxon>Poaceae</taxon>
        <taxon>BOP clade</taxon>
        <taxon>Pooideae</taxon>
        <taxon>Triticodae</taxon>
        <taxon>Triticeae</taxon>
        <taxon>Triticinae</taxon>
        <taxon>Triticum</taxon>
    </lineage>
</organism>
<keyword evidence="10" id="KW-1185">Reference proteome</keyword>
<reference evidence="9" key="2">
    <citation type="submission" date="2018-08" db="EMBL/GenBank/DDBJ databases">
        <authorList>
            <person name="Rossello M."/>
        </authorList>
    </citation>
    <scope>NUCLEOTIDE SEQUENCE [LARGE SCALE GENOMIC DNA]</scope>
    <source>
        <strain evidence="9">cv. Chinese Spring</strain>
    </source>
</reference>
<feature type="region of interest" description="Disordered" evidence="5">
    <location>
        <begin position="232"/>
        <end position="304"/>
    </location>
</feature>
<proteinExistence type="predicted"/>
<evidence type="ECO:0000313" key="8">
    <source>
        <dbReference type="EMBL" id="CDM82201.1"/>
    </source>
</evidence>
<feature type="region of interest" description="Disordered" evidence="5">
    <location>
        <begin position="77"/>
        <end position="117"/>
    </location>
</feature>
<evidence type="ECO:0000313" key="9">
    <source>
        <dbReference type="EnsemblPlants" id="TraesCS3B02G164100.1"/>
    </source>
</evidence>
<dbReference type="Gramene" id="TraesCS3B02G164100.1">
    <property type="protein sequence ID" value="TraesCS3B02G164100.1"/>
    <property type="gene ID" value="TraesCS3B02G164100"/>
</dbReference>
<dbReference type="Gramene" id="TraesNOR3B03G01617710.1">
    <property type="protein sequence ID" value="TraesNOR3B03G01617710.1"/>
    <property type="gene ID" value="TraesNOR3B03G01617710"/>
</dbReference>
<dbReference type="Gramene" id="TraesJAG3B03G01606290.2">
    <property type="protein sequence ID" value="TraesJAG3B03G01606290.2"/>
    <property type="gene ID" value="TraesJAG3B03G01606290"/>
</dbReference>
<dbReference type="PRINTS" id="PR00503">
    <property type="entry name" value="BROMODOMAIN"/>
</dbReference>